<evidence type="ECO:0000256" key="1">
    <source>
        <dbReference type="ARBA" id="ARBA00007494"/>
    </source>
</evidence>
<protein>
    <submittedName>
        <fullName evidence="9">RsmB/NOP family class I SAM-dependent RNA methyltransferase</fullName>
    </submittedName>
</protein>
<dbReference type="CDD" id="cd02440">
    <property type="entry name" value="AdoMet_MTases"/>
    <property type="match status" value="1"/>
</dbReference>
<dbReference type="PROSITE" id="PS01153">
    <property type="entry name" value="NOL1_NOP2_SUN"/>
    <property type="match status" value="1"/>
</dbReference>
<dbReference type="InterPro" id="IPR023267">
    <property type="entry name" value="RCMT"/>
</dbReference>
<dbReference type="PRINTS" id="PR02008">
    <property type="entry name" value="RCMTFAMILY"/>
</dbReference>
<dbReference type="Gene3D" id="3.40.50.150">
    <property type="entry name" value="Vaccinia Virus protein VP39"/>
    <property type="match status" value="1"/>
</dbReference>
<feature type="binding site" evidence="7">
    <location>
        <position position="123"/>
    </location>
    <ligand>
        <name>S-adenosyl-L-methionine</name>
        <dbReference type="ChEBI" id="CHEBI:59789"/>
    </ligand>
</feature>
<dbReference type="Pfam" id="PF17126">
    <property type="entry name" value="RsmF_methylt_CI"/>
    <property type="match status" value="1"/>
</dbReference>
<dbReference type="InterPro" id="IPR001678">
    <property type="entry name" value="MeTrfase_RsmB-F_NOP2_dom"/>
</dbReference>
<dbReference type="Gene3D" id="2.30.130.60">
    <property type="match status" value="1"/>
</dbReference>
<evidence type="ECO:0000256" key="3">
    <source>
        <dbReference type="ARBA" id="ARBA00022603"/>
    </source>
</evidence>
<dbReference type="Pfam" id="PF01189">
    <property type="entry name" value="Methyltr_RsmB-F"/>
    <property type="match status" value="1"/>
</dbReference>
<evidence type="ECO:0000256" key="7">
    <source>
        <dbReference type="PROSITE-ProRule" id="PRU01023"/>
    </source>
</evidence>
<feature type="binding site" evidence="7">
    <location>
        <position position="150"/>
    </location>
    <ligand>
        <name>S-adenosyl-L-methionine</name>
        <dbReference type="ChEBI" id="CHEBI:59789"/>
    </ligand>
</feature>
<evidence type="ECO:0000256" key="2">
    <source>
        <dbReference type="ARBA" id="ARBA00022490"/>
    </source>
</evidence>
<dbReference type="InterPro" id="IPR027391">
    <property type="entry name" value="Nol1_Nop2_Fmu_2"/>
</dbReference>
<feature type="binding site" evidence="7">
    <location>
        <position position="168"/>
    </location>
    <ligand>
        <name>S-adenosyl-L-methionine</name>
        <dbReference type="ChEBI" id="CHEBI:59789"/>
    </ligand>
</feature>
<keyword evidence="2" id="KW-0963">Cytoplasm</keyword>
<keyword evidence="10" id="KW-1185">Reference proteome</keyword>
<dbReference type="GO" id="GO:0032259">
    <property type="term" value="P:methylation"/>
    <property type="evidence" value="ECO:0007669"/>
    <property type="project" value="UniProtKB-KW"/>
</dbReference>
<keyword evidence="3 7" id="KW-0489">Methyltransferase</keyword>
<accession>A0ABR9ZZT8</accession>
<comment type="caution">
    <text evidence="9">The sequence shown here is derived from an EMBL/GenBank/DDBJ whole genome shotgun (WGS) entry which is preliminary data.</text>
</comment>
<proteinExistence type="inferred from homology"/>
<dbReference type="InterPro" id="IPR049560">
    <property type="entry name" value="MeTrfase_RsmB-F_NOP2_cat"/>
</dbReference>
<dbReference type="GO" id="GO:0008168">
    <property type="term" value="F:methyltransferase activity"/>
    <property type="evidence" value="ECO:0007669"/>
    <property type="project" value="UniProtKB-KW"/>
</dbReference>
<reference evidence="9 10" key="1">
    <citation type="submission" date="2020-11" db="EMBL/GenBank/DDBJ databases">
        <title>Fusibacter basophilias sp. nov.</title>
        <authorList>
            <person name="Qiu D."/>
        </authorList>
    </citation>
    <scope>NUCLEOTIDE SEQUENCE [LARGE SCALE GENOMIC DNA]</scope>
    <source>
        <strain evidence="9 10">Q10-2</strain>
    </source>
</reference>
<dbReference type="PROSITE" id="PS51686">
    <property type="entry name" value="SAM_MT_RSMB_NOP"/>
    <property type="match status" value="1"/>
</dbReference>
<dbReference type="SUPFAM" id="SSF53335">
    <property type="entry name" value="S-adenosyl-L-methionine-dependent methyltransferases"/>
    <property type="match status" value="1"/>
</dbReference>
<evidence type="ECO:0000256" key="5">
    <source>
        <dbReference type="ARBA" id="ARBA00022691"/>
    </source>
</evidence>
<dbReference type="PANTHER" id="PTHR22807">
    <property type="entry name" value="NOP2 YEAST -RELATED NOL1/NOP2/FMU SUN DOMAIN-CONTAINING"/>
    <property type="match status" value="1"/>
</dbReference>
<organism evidence="9 10">
    <name type="scientific">Fusibacter ferrireducens</name>
    <dbReference type="NCBI Taxonomy" id="2785058"/>
    <lineage>
        <taxon>Bacteria</taxon>
        <taxon>Bacillati</taxon>
        <taxon>Bacillota</taxon>
        <taxon>Clostridia</taxon>
        <taxon>Eubacteriales</taxon>
        <taxon>Eubacteriales Family XII. Incertae Sedis</taxon>
        <taxon>Fusibacter</taxon>
    </lineage>
</organism>
<evidence type="ECO:0000313" key="10">
    <source>
        <dbReference type="Proteomes" id="UP000614200"/>
    </source>
</evidence>
<dbReference type="Gene3D" id="3.30.70.1170">
    <property type="entry name" value="Sun protein, domain 3"/>
    <property type="match status" value="1"/>
</dbReference>
<dbReference type="CDD" id="cd21147">
    <property type="entry name" value="RsmF_methylt_CTD1"/>
    <property type="match status" value="1"/>
</dbReference>
<dbReference type="Pfam" id="PF17125">
    <property type="entry name" value="Methyltr_RsmF_N"/>
    <property type="match status" value="1"/>
</dbReference>
<evidence type="ECO:0000256" key="6">
    <source>
        <dbReference type="ARBA" id="ARBA00022884"/>
    </source>
</evidence>
<dbReference type="EMBL" id="JADKNH010000025">
    <property type="protein sequence ID" value="MBF4695962.1"/>
    <property type="molecule type" value="Genomic_DNA"/>
</dbReference>
<dbReference type="Pfam" id="PF13636">
    <property type="entry name" value="Methyltranf_PUA"/>
    <property type="match status" value="1"/>
</dbReference>
<feature type="domain" description="SAM-dependent MTase RsmB/NOP-type" evidence="8">
    <location>
        <begin position="12"/>
        <end position="279"/>
    </location>
</feature>
<sequence length="473" mass="53626">MKIKLGTEFEAFLASYDTPVYTGLRVNTLKISVEDFLEIFPYPLEPIEWTEDGFYYREEDPVTKHPLFYAGLYYIQEPSAMSPVTVLNPQSGDKILDLCAAPGGKSLQIASFTKDSGLLVTNDINDKRVKAIVRNVEKYGVKNVLILNDDQHTIARVLPHYFDRILIDAPCSGEGMFKKDSKAVKAWASYANETCAKMQREILEVVPDLVKENTELVYSTCTFSEVENEAQMLYLEALDAGFKKQYVTSDFFDVKNGVAHLWPHLIKGEGHFIGSMIYQNGACNEAVGIGNNDQCVERKNSRHFVKPQRQDEKKGSNRVKKDRNARAEIVNEMPTVLKSFSEQYLNQVLSGTFMIEREKIYLLPEQEVDIKGLHVARYGWLLGEIKRDKFVPSQAFAMGLCMADFKNVANLPASSVQVLKFLKGETLDYDEVNAYGTLTKGFCLFCTEGYPLGFIKVEQGLIKNLYPISWRMM</sequence>
<gene>
    <name evidence="9" type="ORF">ISU02_22925</name>
</gene>
<keyword evidence="5 7" id="KW-0949">S-adenosyl-L-methionine</keyword>
<dbReference type="InterPro" id="IPR031341">
    <property type="entry name" value="Methyltr_RsmF_N"/>
</dbReference>
<keyword evidence="6 7" id="KW-0694">RNA-binding</keyword>
<dbReference type="PANTHER" id="PTHR22807:SF30">
    <property type="entry name" value="28S RRNA (CYTOSINE(4447)-C(5))-METHYLTRANSFERASE-RELATED"/>
    <property type="match status" value="1"/>
</dbReference>
<feature type="active site" description="Nucleophile" evidence="7">
    <location>
        <position position="221"/>
    </location>
</feature>
<feature type="binding site" evidence="7">
    <location>
        <begin position="99"/>
        <end position="105"/>
    </location>
    <ligand>
        <name>S-adenosyl-L-methionine</name>
        <dbReference type="ChEBI" id="CHEBI:59789"/>
    </ligand>
</feature>
<comment type="similarity">
    <text evidence="1 7">Belongs to the class I-like SAM-binding methyltransferase superfamily. RsmB/NOP family.</text>
</comment>
<name>A0ABR9ZZT8_9FIRM</name>
<dbReference type="InterPro" id="IPR031340">
    <property type="entry name" value="RsmF_methylt_CI"/>
</dbReference>
<dbReference type="InterPro" id="IPR018314">
    <property type="entry name" value="RsmB/NOL1/NOP2-like_CS"/>
</dbReference>
<dbReference type="Proteomes" id="UP000614200">
    <property type="component" value="Unassembled WGS sequence"/>
</dbReference>
<keyword evidence="4 7" id="KW-0808">Transferase</keyword>
<evidence type="ECO:0000313" key="9">
    <source>
        <dbReference type="EMBL" id="MBF4695962.1"/>
    </source>
</evidence>
<evidence type="ECO:0000256" key="4">
    <source>
        <dbReference type="ARBA" id="ARBA00022679"/>
    </source>
</evidence>
<dbReference type="InterPro" id="IPR029063">
    <property type="entry name" value="SAM-dependent_MTases_sf"/>
</dbReference>
<evidence type="ECO:0000259" key="8">
    <source>
        <dbReference type="PROSITE" id="PS51686"/>
    </source>
</evidence>